<evidence type="ECO:0000256" key="2">
    <source>
        <dbReference type="ARBA" id="ARBA00023015"/>
    </source>
</evidence>
<dbReference type="PROSITE" id="PS50043">
    <property type="entry name" value="HTH_LUXR_2"/>
    <property type="match status" value="1"/>
</dbReference>
<dbReference type="Gene3D" id="3.40.50.2300">
    <property type="match status" value="1"/>
</dbReference>
<evidence type="ECO:0008006" key="11">
    <source>
        <dbReference type="Google" id="ProtNLM"/>
    </source>
</evidence>
<evidence type="ECO:0000256" key="3">
    <source>
        <dbReference type="ARBA" id="ARBA00023125"/>
    </source>
</evidence>
<feature type="region of interest" description="Disordered" evidence="6">
    <location>
        <begin position="191"/>
        <end position="261"/>
    </location>
</feature>
<evidence type="ECO:0000256" key="6">
    <source>
        <dbReference type="SAM" id="MobiDB-lite"/>
    </source>
</evidence>
<dbReference type="Proteomes" id="UP001499947">
    <property type="component" value="Unassembled WGS sequence"/>
</dbReference>
<dbReference type="SMART" id="SM00421">
    <property type="entry name" value="HTH_LUXR"/>
    <property type="match status" value="1"/>
</dbReference>
<keyword evidence="2" id="KW-0805">Transcription regulation</keyword>
<keyword evidence="3" id="KW-0238">DNA-binding</keyword>
<dbReference type="SUPFAM" id="SSF52172">
    <property type="entry name" value="CheY-like"/>
    <property type="match status" value="1"/>
</dbReference>
<dbReference type="InterPro" id="IPR058245">
    <property type="entry name" value="NreC/VraR/RcsB-like_REC"/>
</dbReference>
<feature type="modified residue" description="4-aspartylphosphate" evidence="5">
    <location>
        <position position="54"/>
    </location>
</feature>
<keyword evidence="1 5" id="KW-0597">Phosphoprotein</keyword>
<dbReference type="SUPFAM" id="SSF46894">
    <property type="entry name" value="C-terminal effector domain of the bipartite response regulators"/>
    <property type="match status" value="1"/>
</dbReference>
<dbReference type="EMBL" id="BAAALR010000065">
    <property type="protein sequence ID" value="GAA1709750.1"/>
    <property type="molecule type" value="Genomic_DNA"/>
</dbReference>
<evidence type="ECO:0000259" key="7">
    <source>
        <dbReference type="PROSITE" id="PS50043"/>
    </source>
</evidence>
<evidence type="ECO:0000256" key="5">
    <source>
        <dbReference type="PROSITE-ProRule" id="PRU00169"/>
    </source>
</evidence>
<keyword evidence="10" id="KW-1185">Reference proteome</keyword>
<protein>
    <recommendedName>
        <fullName evidence="11">DNA-binding response regulator</fullName>
    </recommendedName>
</protein>
<dbReference type="PANTHER" id="PTHR43214">
    <property type="entry name" value="TWO-COMPONENT RESPONSE REGULATOR"/>
    <property type="match status" value="1"/>
</dbReference>
<dbReference type="InterPro" id="IPR016032">
    <property type="entry name" value="Sig_transdc_resp-reg_C-effctor"/>
</dbReference>
<accession>A0ABN2IR44</accession>
<dbReference type="InterPro" id="IPR011006">
    <property type="entry name" value="CheY-like_superfamily"/>
</dbReference>
<dbReference type="CDD" id="cd06170">
    <property type="entry name" value="LuxR_C_like"/>
    <property type="match status" value="1"/>
</dbReference>
<dbReference type="CDD" id="cd17535">
    <property type="entry name" value="REC_NarL-like"/>
    <property type="match status" value="1"/>
</dbReference>
<evidence type="ECO:0000256" key="1">
    <source>
        <dbReference type="ARBA" id="ARBA00022553"/>
    </source>
</evidence>
<name>A0ABN2IR44_9ACTN</name>
<dbReference type="SMART" id="SM00448">
    <property type="entry name" value="REC"/>
    <property type="match status" value="1"/>
</dbReference>
<dbReference type="InterPro" id="IPR039420">
    <property type="entry name" value="WalR-like"/>
</dbReference>
<feature type="compositionally biased region" description="Basic residues" evidence="6">
    <location>
        <begin position="249"/>
        <end position="261"/>
    </location>
</feature>
<comment type="caution">
    <text evidence="9">The sequence shown here is derived from an EMBL/GenBank/DDBJ whole genome shotgun (WGS) entry which is preliminary data.</text>
</comment>
<dbReference type="Pfam" id="PF00072">
    <property type="entry name" value="Response_reg"/>
    <property type="match status" value="1"/>
</dbReference>
<dbReference type="InterPro" id="IPR001789">
    <property type="entry name" value="Sig_transdc_resp-reg_receiver"/>
</dbReference>
<evidence type="ECO:0000313" key="9">
    <source>
        <dbReference type="EMBL" id="GAA1709750.1"/>
    </source>
</evidence>
<evidence type="ECO:0000259" key="8">
    <source>
        <dbReference type="PROSITE" id="PS50110"/>
    </source>
</evidence>
<dbReference type="PRINTS" id="PR00038">
    <property type="entry name" value="HTHLUXR"/>
</dbReference>
<evidence type="ECO:0000313" key="10">
    <source>
        <dbReference type="Proteomes" id="UP001499947"/>
    </source>
</evidence>
<proteinExistence type="predicted"/>
<feature type="compositionally biased region" description="Basic residues" evidence="6">
    <location>
        <begin position="227"/>
        <end position="238"/>
    </location>
</feature>
<keyword evidence="4" id="KW-0804">Transcription</keyword>
<dbReference type="PANTHER" id="PTHR43214:SF24">
    <property type="entry name" value="TRANSCRIPTIONAL REGULATORY PROTEIN NARL-RELATED"/>
    <property type="match status" value="1"/>
</dbReference>
<organism evidence="9 10">
    <name type="scientific">Streptomyces yatensis</name>
    <dbReference type="NCBI Taxonomy" id="155177"/>
    <lineage>
        <taxon>Bacteria</taxon>
        <taxon>Bacillati</taxon>
        <taxon>Actinomycetota</taxon>
        <taxon>Actinomycetes</taxon>
        <taxon>Kitasatosporales</taxon>
        <taxon>Streptomycetaceae</taxon>
        <taxon>Streptomyces</taxon>
        <taxon>Streptomyces violaceusniger group</taxon>
    </lineage>
</organism>
<gene>
    <name evidence="9" type="ORF">GCM10009680_58420</name>
</gene>
<sequence>MIRVLLADDDPLVRTGLKMMLRGADGIEVVAEAADGAQAAAAVGEHEPDVILMDIRMPVMDGLAATRALTRDGREAPQVIVLTTFDEHRLVLEAMRAGAAGFLAKHTAPEDIVAAVRRAARGEPALSPSAARALIEHAAAGPDDRGEHARQRLALLTEREREVAEAVAEGLSNTDIGARLHLSLGTVKAHLSSAPGQTGPGQPRPARTPHPRRSPAVLTGRADRGRGARRALPRLRRRSGTDSAPRPRASCRRPPRSCRRR</sequence>
<reference evidence="9 10" key="1">
    <citation type="journal article" date="2019" name="Int. J. Syst. Evol. Microbiol.">
        <title>The Global Catalogue of Microorganisms (GCM) 10K type strain sequencing project: providing services to taxonomists for standard genome sequencing and annotation.</title>
        <authorList>
            <consortium name="The Broad Institute Genomics Platform"/>
            <consortium name="The Broad Institute Genome Sequencing Center for Infectious Disease"/>
            <person name="Wu L."/>
            <person name="Ma J."/>
        </authorList>
    </citation>
    <scope>NUCLEOTIDE SEQUENCE [LARGE SCALE GENOMIC DNA]</scope>
    <source>
        <strain evidence="9 10">JCM 13244</strain>
    </source>
</reference>
<dbReference type="InterPro" id="IPR000792">
    <property type="entry name" value="Tscrpt_reg_LuxR_C"/>
</dbReference>
<dbReference type="PROSITE" id="PS50110">
    <property type="entry name" value="RESPONSE_REGULATORY"/>
    <property type="match status" value="1"/>
</dbReference>
<dbReference type="Pfam" id="PF00196">
    <property type="entry name" value="GerE"/>
    <property type="match status" value="1"/>
</dbReference>
<feature type="domain" description="Response regulatory" evidence="8">
    <location>
        <begin position="3"/>
        <end position="120"/>
    </location>
</feature>
<feature type="domain" description="HTH luxR-type" evidence="7">
    <location>
        <begin position="149"/>
        <end position="214"/>
    </location>
</feature>
<evidence type="ECO:0000256" key="4">
    <source>
        <dbReference type="ARBA" id="ARBA00023163"/>
    </source>
</evidence>